<reference evidence="7 8" key="1">
    <citation type="submission" date="2017-07" db="EMBL/GenBank/DDBJ databases">
        <title>Genome sequence of the Sordaria macrospora wild type strain R19027.</title>
        <authorList>
            <person name="Nowrousian M."/>
            <person name="Teichert I."/>
            <person name="Kueck U."/>
        </authorList>
    </citation>
    <scope>NUCLEOTIDE SEQUENCE [LARGE SCALE GENOMIC DNA]</scope>
    <source>
        <strain evidence="7 8">R19027</strain>
        <tissue evidence="7">Mycelium</tissue>
    </source>
</reference>
<evidence type="ECO:0000256" key="1">
    <source>
        <dbReference type="ARBA" id="ARBA00004555"/>
    </source>
</evidence>
<dbReference type="PANTHER" id="PTHR46515">
    <property type="entry name" value="TATA ELEMENT MODULATORY FACTOR TMF1"/>
    <property type="match status" value="1"/>
</dbReference>
<evidence type="ECO:0000256" key="5">
    <source>
        <dbReference type="SAM" id="MobiDB-lite"/>
    </source>
</evidence>
<dbReference type="InterPro" id="IPR052602">
    <property type="entry name" value="Growth_transcription_reg"/>
</dbReference>
<protein>
    <recommendedName>
        <fullName evidence="6">TATA element modulatory factor 1 TATA binding domain-containing protein</fullName>
    </recommendedName>
</protein>
<feature type="region of interest" description="Disordered" evidence="5">
    <location>
        <begin position="699"/>
        <end position="736"/>
    </location>
</feature>
<feature type="compositionally biased region" description="Polar residues" evidence="5">
    <location>
        <begin position="95"/>
        <end position="106"/>
    </location>
</feature>
<evidence type="ECO:0000313" key="8">
    <source>
        <dbReference type="Proteomes" id="UP000433876"/>
    </source>
</evidence>
<dbReference type="Pfam" id="PF12329">
    <property type="entry name" value="TMF_DNA_bd"/>
    <property type="match status" value="1"/>
</dbReference>
<dbReference type="InterPro" id="IPR022091">
    <property type="entry name" value="TMF_TATA-bd"/>
</dbReference>
<feature type="compositionally biased region" description="Polar residues" evidence="5">
    <location>
        <begin position="713"/>
        <end position="733"/>
    </location>
</feature>
<feature type="region of interest" description="Disordered" evidence="5">
    <location>
        <begin position="619"/>
        <end position="662"/>
    </location>
</feature>
<dbReference type="OMA" id="EEMHGYI"/>
<feature type="compositionally biased region" description="Basic and acidic residues" evidence="5">
    <location>
        <begin position="72"/>
        <end position="81"/>
    </location>
</feature>
<feature type="domain" description="TATA element modulatory factor 1 TATA binding" evidence="6">
    <location>
        <begin position="787"/>
        <end position="900"/>
    </location>
</feature>
<feature type="region of interest" description="Disordered" evidence="5">
    <location>
        <begin position="35"/>
        <end position="243"/>
    </location>
</feature>
<dbReference type="Proteomes" id="UP000433876">
    <property type="component" value="Unassembled WGS sequence"/>
</dbReference>
<feature type="compositionally biased region" description="Low complexity" evidence="5">
    <location>
        <begin position="56"/>
        <end position="71"/>
    </location>
</feature>
<organism evidence="7 8">
    <name type="scientific">Sordaria macrospora</name>
    <dbReference type="NCBI Taxonomy" id="5147"/>
    <lineage>
        <taxon>Eukaryota</taxon>
        <taxon>Fungi</taxon>
        <taxon>Dikarya</taxon>
        <taxon>Ascomycota</taxon>
        <taxon>Pezizomycotina</taxon>
        <taxon>Sordariomycetes</taxon>
        <taxon>Sordariomycetidae</taxon>
        <taxon>Sordariales</taxon>
        <taxon>Sordariaceae</taxon>
        <taxon>Sordaria</taxon>
    </lineage>
</organism>
<keyword evidence="2" id="KW-0333">Golgi apparatus</keyword>
<dbReference type="VEuPathDB" id="FungiDB:SMAC_00482"/>
<comment type="subcellular location">
    <subcellularLocation>
        <location evidence="1">Golgi apparatus</location>
    </subcellularLocation>
</comment>
<dbReference type="GO" id="GO:0005794">
    <property type="term" value="C:Golgi apparatus"/>
    <property type="evidence" value="ECO:0007669"/>
    <property type="project" value="UniProtKB-SubCell"/>
</dbReference>
<evidence type="ECO:0000256" key="2">
    <source>
        <dbReference type="ARBA" id="ARBA00023034"/>
    </source>
</evidence>
<dbReference type="GO" id="GO:0005783">
    <property type="term" value="C:endoplasmic reticulum"/>
    <property type="evidence" value="ECO:0007669"/>
    <property type="project" value="TreeGrafter"/>
</dbReference>
<proteinExistence type="predicted"/>
<dbReference type="Pfam" id="PF12325">
    <property type="entry name" value="TMF_TATA_bd"/>
    <property type="match status" value="1"/>
</dbReference>
<dbReference type="InterPro" id="IPR022092">
    <property type="entry name" value="TMF_DNA-bd"/>
</dbReference>
<feature type="compositionally biased region" description="Basic and acidic residues" evidence="5">
    <location>
        <begin position="195"/>
        <end position="205"/>
    </location>
</feature>
<dbReference type="PANTHER" id="PTHR46515:SF1">
    <property type="entry name" value="TATA ELEMENT MODULATORY FACTOR"/>
    <property type="match status" value="1"/>
</dbReference>
<name>A0A8S9A1P1_SORMA</name>
<evidence type="ECO:0000259" key="6">
    <source>
        <dbReference type="Pfam" id="PF12325"/>
    </source>
</evidence>
<dbReference type="Gene3D" id="1.10.287.2610">
    <property type="match status" value="1"/>
</dbReference>
<evidence type="ECO:0000256" key="4">
    <source>
        <dbReference type="SAM" id="Coils"/>
    </source>
</evidence>
<comment type="caution">
    <text evidence="7">The sequence shown here is derived from an EMBL/GenBank/DDBJ whole genome shotgun (WGS) entry which is preliminary data.</text>
</comment>
<accession>A0A8S9A1P1</accession>
<sequence length="903" mass="99781">MASPAKQASSRWGSFLSQAVAGVEAKLDTILADDYDDAAQQSKESKPAATPPPAASPAKASPTPSRTASTRTNDRLQERLARAMAAKAAGKNIDRTSSSTQASPRQSLDAPSRASTDSVDRPNITAKDSPKAVASPRASLDTPRKSQDTTQEPPVESGGSVDRTKEVESQPVSKTTDSARASTDQPHLENITDVETPKTEAKLEAPAEIVAETEPKQSVEVTEKEQPNGQETKSDDARPQNQDEIHAYIERIDALEAKLQYLAREASAAARKEALSAPAGSAEKKLAEKDQQIAQLMEEGKNLASNEQKLRTILKNLRKKQADDEKEIGNLRAAKEKADREIENLRKRARHSDELEKSQNELQRRLDQSQRELNNLRTEVKSKDAIIAELRSQLQKATEQADAMSAKVNDKAREQDQRRIAELEESVEALKIEKNLATDRAKAQADELRKEAERASEKAKALELELKAEVQVMESKLEAMRTRAEEASSGVTGDSQAKLLRQVETLQSQYSIASENWQGIETTLRSRIVNLEKERDEALQRESDMRRKAREAALRARRNEEELEEAKTKVTSQKDVESYRSQLDSLKKRVEETEVALKQARADFEKQKQAWEAEKEVIKEERERERDLQTQGNRPRSWLEGLPGGPFLKNEGSRPGSPQLSTAQRTYSTDYLGIQGLSNKVRKASAPSSNGDAAVGAIASRRPSGQPGLIRTSVASGSTQPGSNSLFSPTTESMPPVTPLSAIHPPSDAGAAPEIQHPPRELHRSDTGFDSIDSSSSPHNVMQDMVSVSTIAAGPSVQLVERMSAKIRQLESEKVTVREELARISKQRDEARAEIVALMGEVENQKKACERVAELERQVAEVNERYETTLELLGEKSEEVDELKADVADLKDMYRDLVERTMK</sequence>
<feature type="compositionally biased region" description="Basic and acidic residues" evidence="5">
    <location>
        <begin position="213"/>
        <end position="243"/>
    </location>
</feature>
<dbReference type="AlphaFoldDB" id="A0A8S9A1P1"/>
<feature type="coiled-coil region" evidence="4">
    <location>
        <begin position="245"/>
        <end position="483"/>
    </location>
</feature>
<gene>
    <name evidence="7" type="ORF">SMACR_00482</name>
</gene>
<evidence type="ECO:0000313" key="7">
    <source>
        <dbReference type="EMBL" id="KAA8635386.1"/>
    </source>
</evidence>
<feature type="coiled-coil region" evidence="4">
    <location>
        <begin position="800"/>
        <end position="900"/>
    </location>
</feature>
<evidence type="ECO:0000256" key="3">
    <source>
        <dbReference type="ARBA" id="ARBA00023054"/>
    </source>
</evidence>
<feature type="compositionally biased region" description="Polar residues" evidence="5">
    <location>
        <begin position="170"/>
        <end position="185"/>
    </location>
</feature>
<keyword evidence="3 4" id="KW-0175">Coiled coil</keyword>
<dbReference type="EMBL" id="NMPR01000012">
    <property type="protein sequence ID" value="KAA8635386.1"/>
    <property type="molecule type" value="Genomic_DNA"/>
</dbReference>
<feature type="compositionally biased region" description="Basic and acidic residues" evidence="5">
    <location>
        <begin position="619"/>
        <end position="628"/>
    </location>
</feature>